<dbReference type="OrthoDB" id="9811416at2"/>
<accession>A0A2S6IJI2</accession>
<dbReference type="EMBL" id="PTJE01000004">
    <property type="protein sequence ID" value="PPK94341.1"/>
    <property type="molecule type" value="Genomic_DNA"/>
</dbReference>
<evidence type="ECO:0000256" key="1">
    <source>
        <dbReference type="ARBA" id="ARBA00004370"/>
    </source>
</evidence>
<evidence type="ECO:0000259" key="3">
    <source>
        <dbReference type="Pfam" id="PF01103"/>
    </source>
</evidence>
<dbReference type="Proteomes" id="UP000239002">
    <property type="component" value="Unassembled WGS sequence"/>
</dbReference>
<dbReference type="Gene3D" id="2.40.160.50">
    <property type="entry name" value="membrane protein fhac: a member of the omp85/tpsb transporter family"/>
    <property type="match status" value="1"/>
</dbReference>
<evidence type="ECO:0000256" key="2">
    <source>
        <dbReference type="ARBA" id="ARBA00023136"/>
    </source>
</evidence>
<sequence>MKIRSCIVLIIYILTTHSLLSQNKEVLLQYKSNTAKKADSTRIIQLNHSTTPHKITDSLKSQLKNQGYLNLLISEPKRITNNITKLTINLNRKYTHIKYFFNIKNKQDSLIMHSLSRKQENIITIKDQKKIIDDYNEQLKEMGYPFNEIKLSNIKLKDSDTITANLNFKIIEKRYIDNIILKGYTNFPKTTISSFNNKTRNYNEKTIKEIDEIIKNIPFAKQTKKTEVLFKKDSTNIYVYLEKINTNTAEGLLGFNNTTDGKLELNGYIDLKLQNNLNRAETFILQYRNDNGDQTNLQTSINLPYVWKTPIGIGTELNIQRRDSTYQSTSFSTGLFYKPNWKTSLGINYKSKTSNATATDTNLENYTKNGIELTSNYQKNTTDPLMPENLYLKANFGLIKRTGIEINEKQLSFNATFLKLWHLSHRSVFLSNITSYYLKSKNIQFNELYQFGGLGSIRGFNQNSIDSSFYTTLATEYRYRLNDQIYLHTILDIGVFENFNSKNLDKLYGFGGGIAILTQAGILNLSIANGRFEDAKVDLSSTIAHISLKINF</sequence>
<comment type="subcellular location">
    <subcellularLocation>
        <location evidence="1">Membrane</location>
    </subcellularLocation>
</comment>
<evidence type="ECO:0000313" key="5">
    <source>
        <dbReference type="Proteomes" id="UP000239002"/>
    </source>
</evidence>
<dbReference type="AlphaFoldDB" id="A0A2S6IJI2"/>
<gene>
    <name evidence="4" type="ORF">LY01_01978</name>
</gene>
<keyword evidence="2" id="KW-0472">Membrane</keyword>
<comment type="caution">
    <text evidence="4">The sequence shown here is derived from an EMBL/GenBank/DDBJ whole genome shotgun (WGS) entry which is preliminary data.</text>
</comment>
<dbReference type="RefSeq" id="WP_104515666.1">
    <property type="nucleotide sequence ID" value="NZ_PTJE01000004.1"/>
</dbReference>
<keyword evidence="5" id="KW-1185">Reference proteome</keyword>
<dbReference type="GO" id="GO:0019867">
    <property type="term" value="C:outer membrane"/>
    <property type="evidence" value="ECO:0007669"/>
    <property type="project" value="InterPro"/>
</dbReference>
<name>A0A2S6IJI2_9FLAO</name>
<organism evidence="4 5">
    <name type="scientific">Nonlabens xylanidelens</name>
    <dbReference type="NCBI Taxonomy" id="191564"/>
    <lineage>
        <taxon>Bacteria</taxon>
        <taxon>Pseudomonadati</taxon>
        <taxon>Bacteroidota</taxon>
        <taxon>Flavobacteriia</taxon>
        <taxon>Flavobacteriales</taxon>
        <taxon>Flavobacteriaceae</taxon>
        <taxon>Nonlabens</taxon>
    </lineage>
</organism>
<dbReference type="Pfam" id="PF01103">
    <property type="entry name" value="Omp85"/>
    <property type="match status" value="1"/>
</dbReference>
<dbReference type="InterPro" id="IPR000184">
    <property type="entry name" value="Bac_surfAg_D15"/>
</dbReference>
<protein>
    <submittedName>
        <fullName evidence="4">Surface antigen-like protein</fullName>
    </submittedName>
</protein>
<proteinExistence type="predicted"/>
<feature type="domain" description="Bacterial surface antigen (D15)" evidence="3">
    <location>
        <begin position="291"/>
        <end position="529"/>
    </location>
</feature>
<reference evidence="4 5" key="1">
    <citation type="submission" date="2018-02" db="EMBL/GenBank/DDBJ databases">
        <title>Genomic Encyclopedia of Archaeal and Bacterial Type Strains, Phase II (KMG-II): from individual species to whole genera.</title>
        <authorList>
            <person name="Goeker M."/>
        </authorList>
    </citation>
    <scope>NUCLEOTIDE SEQUENCE [LARGE SCALE GENOMIC DNA]</scope>
    <source>
        <strain evidence="4 5">DSM 16809</strain>
    </source>
</reference>
<evidence type="ECO:0000313" key="4">
    <source>
        <dbReference type="EMBL" id="PPK94341.1"/>
    </source>
</evidence>